<dbReference type="InterPro" id="IPR002081">
    <property type="entry name" value="Cryptochrome/DNA_photolyase_1"/>
</dbReference>
<dbReference type="Gene3D" id="1.25.40.80">
    <property type="match status" value="1"/>
</dbReference>
<gene>
    <name evidence="12" type="ORF">FRZ61_15580</name>
</gene>
<dbReference type="PANTHER" id="PTHR11455:SF9">
    <property type="entry name" value="CRYPTOCHROME CIRCADIAN CLOCK 5 ISOFORM X1"/>
    <property type="match status" value="1"/>
</dbReference>
<feature type="binding site" evidence="8">
    <location>
        <position position="224"/>
    </location>
    <ligand>
        <name>FAD</name>
        <dbReference type="ChEBI" id="CHEBI:57692"/>
    </ligand>
</feature>
<dbReference type="GO" id="GO:0003904">
    <property type="term" value="F:deoxyribodipyrimidine photo-lyase activity"/>
    <property type="evidence" value="ECO:0007669"/>
    <property type="project" value="UniProtKB-EC"/>
</dbReference>
<dbReference type="GO" id="GO:0071949">
    <property type="term" value="F:FAD binding"/>
    <property type="evidence" value="ECO:0007669"/>
    <property type="project" value="TreeGrafter"/>
</dbReference>
<keyword evidence="13" id="KW-1185">Reference proteome</keyword>
<sequence>MPAPVILWFRQDLRLEDNPALRAASAEGPLIALYILDETKGVRPWGGASRWWLAESLASLETALRRKAVPLILRRGPADKVLAEVIAETKARSVHWNRSYEPYAIRRDKAIKAYLTRRGIAAASHNAALLFEPWTVETQAGEPFKVFTPFWRFLQSQPDPAPPSPAPRRLEKAYKQPRSEKLADWSLKPTAPDWAAGFRKLWQPGESGARLRLEEFLTGHLGRYPERRDRPDLPATARLSPHLHWGEIGPRQIWHAVKTMQIASGDLVSPRAAETFLRELGWREFSHHLLFHWPKLWAEAWRPEYRRFPWRGDPAGLAAWQHGRTGYPIVDAGMRELWTTGWMHNRVRMIAASFLVKHLLVSWQEGEAWFWDTLIDADLAQNAASWQWVAGSGADAAPYFRIFNPVLQGERFDPEGAYVRRWVPELARVPHEFLHKPWTAAPTLLAASGVVLGRDYPHPIVDHAAARARALAAFERVKK</sequence>
<dbReference type="SUPFAM" id="SSF48173">
    <property type="entry name" value="Cryptochrome/photolyase FAD-binding domain"/>
    <property type="match status" value="1"/>
</dbReference>
<dbReference type="InterPro" id="IPR036134">
    <property type="entry name" value="Crypto/Photolyase_FAD-like_sf"/>
</dbReference>
<evidence type="ECO:0000256" key="10">
    <source>
        <dbReference type="RuleBase" id="RU004182"/>
    </source>
</evidence>
<dbReference type="InterPro" id="IPR018394">
    <property type="entry name" value="DNA_photolyase_1_CS_C"/>
</dbReference>
<evidence type="ECO:0000256" key="6">
    <source>
        <dbReference type="ARBA" id="ARBA00022991"/>
    </source>
</evidence>
<feature type="site" description="Electron transfer via tryptophanyl radical" evidence="9">
    <location>
        <position position="363"/>
    </location>
</feature>
<comment type="cofactor">
    <cofactor evidence="8">
        <name>FAD</name>
        <dbReference type="ChEBI" id="CHEBI:57692"/>
    </cofactor>
    <text evidence="8">Binds 1 FAD per subunit.</text>
</comment>
<protein>
    <recommendedName>
        <fullName evidence="3">Deoxyribodipyrimidine photo-lyase</fullName>
        <ecNumber evidence="2">4.1.99.3</ecNumber>
    </recommendedName>
</protein>
<feature type="binding site" evidence="8">
    <location>
        <begin position="376"/>
        <end position="378"/>
    </location>
    <ligand>
        <name>FAD</name>
        <dbReference type="ChEBI" id="CHEBI:57692"/>
    </ligand>
</feature>
<evidence type="ECO:0000256" key="5">
    <source>
        <dbReference type="ARBA" id="ARBA00022827"/>
    </source>
</evidence>
<evidence type="ECO:0000256" key="2">
    <source>
        <dbReference type="ARBA" id="ARBA00013149"/>
    </source>
</evidence>
<dbReference type="PROSITE" id="PS00691">
    <property type="entry name" value="DNA_PHOTOLYASES_1_2"/>
    <property type="match status" value="1"/>
</dbReference>
<proteinExistence type="inferred from homology"/>
<keyword evidence="4 8" id="KW-0285">Flavoprotein</keyword>
<accession>A0A5J6MW04</accession>
<feature type="domain" description="Photolyase/cryptochrome alpha/beta" evidence="11">
    <location>
        <begin position="3"/>
        <end position="130"/>
    </location>
</feature>
<evidence type="ECO:0000313" key="13">
    <source>
        <dbReference type="Proteomes" id="UP000325797"/>
    </source>
</evidence>
<evidence type="ECO:0000259" key="11">
    <source>
        <dbReference type="PROSITE" id="PS51645"/>
    </source>
</evidence>
<dbReference type="GO" id="GO:0003677">
    <property type="term" value="F:DNA binding"/>
    <property type="evidence" value="ECO:0007669"/>
    <property type="project" value="TreeGrafter"/>
</dbReference>
<dbReference type="Gene3D" id="1.10.579.10">
    <property type="entry name" value="DNA Cyclobutane Dipyrimidine Photolyase, subunit A, domain 3"/>
    <property type="match status" value="1"/>
</dbReference>
<evidence type="ECO:0000256" key="4">
    <source>
        <dbReference type="ARBA" id="ARBA00022630"/>
    </source>
</evidence>
<dbReference type="Pfam" id="PF00875">
    <property type="entry name" value="DNA_photolyase"/>
    <property type="match status" value="1"/>
</dbReference>
<dbReference type="PROSITE" id="PS51645">
    <property type="entry name" value="PHR_CRY_ALPHA_BETA"/>
    <property type="match status" value="1"/>
</dbReference>
<evidence type="ECO:0000256" key="3">
    <source>
        <dbReference type="ARBA" id="ARBA00014046"/>
    </source>
</evidence>
<name>A0A5J6MW04_9PROT</name>
<dbReference type="FunFam" id="1.10.579.10:FF:000003">
    <property type="entry name" value="Deoxyribodipyrimidine photo-lyase"/>
    <property type="match status" value="1"/>
</dbReference>
<comment type="cofactor">
    <cofactor evidence="1">
        <name>(6R)-5,10-methylene-5,6,7,8-tetrahydrofolate</name>
        <dbReference type="ChEBI" id="CHEBI:15636"/>
    </cofactor>
</comment>
<dbReference type="Pfam" id="PF03441">
    <property type="entry name" value="FAD_binding_7"/>
    <property type="match status" value="1"/>
</dbReference>
<comment type="similarity">
    <text evidence="10">Belongs to the DNA photolyase family.</text>
</comment>
<dbReference type="KEGG" id="hadh:FRZ61_15580"/>
<evidence type="ECO:0000256" key="7">
    <source>
        <dbReference type="ARBA" id="ARBA00033999"/>
    </source>
</evidence>
<dbReference type="InterPro" id="IPR006050">
    <property type="entry name" value="DNA_photolyase_N"/>
</dbReference>
<dbReference type="Proteomes" id="UP000325797">
    <property type="component" value="Chromosome"/>
</dbReference>
<keyword evidence="6 10" id="KW-0157">Chromophore</keyword>
<reference evidence="12 13" key="1">
    <citation type="submission" date="2019-08" db="EMBL/GenBank/DDBJ databases">
        <title>Hyperibacter terrae gen. nov., sp. nov. and Hyperibacter viscosus sp. nov., two new members in the family Rhodospirillaceae isolated from the rhizosphere of Hypericum perforatum.</title>
        <authorList>
            <person name="Noviana Z."/>
        </authorList>
    </citation>
    <scope>NUCLEOTIDE SEQUENCE [LARGE SCALE GENOMIC DNA]</scope>
    <source>
        <strain evidence="12 13">R5959</strain>
    </source>
</reference>
<keyword evidence="12" id="KW-0456">Lyase</keyword>
<dbReference type="PRINTS" id="PR00147">
    <property type="entry name" value="DNAPHOTLYASE"/>
</dbReference>
<feature type="binding site" evidence="8">
    <location>
        <begin position="236"/>
        <end position="240"/>
    </location>
    <ligand>
        <name>FAD</name>
        <dbReference type="ChEBI" id="CHEBI:57692"/>
    </ligand>
</feature>
<dbReference type="PROSITE" id="PS00394">
    <property type="entry name" value="DNA_PHOTOLYASES_1_1"/>
    <property type="match status" value="1"/>
</dbReference>
<evidence type="ECO:0000256" key="9">
    <source>
        <dbReference type="PIRSR" id="PIRSR602081-2"/>
    </source>
</evidence>
<evidence type="ECO:0000256" key="1">
    <source>
        <dbReference type="ARBA" id="ARBA00001932"/>
    </source>
</evidence>
<dbReference type="InterPro" id="IPR005101">
    <property type="entry name" value="Cryptochr/Photolyase_FAD-bd"/>
</dbReference>
<evidence type="ECO:0000256" key="8">
    <source>
        <dbReference type="PIRSR" id="PIRSR602081-1"/>
    </source>
</evidence>
<dbReference type="PANTHER" id="PTHR11455">
    <property type="entry name" value="CRYPTOCHROME"/>
    <property type="match status" value="1"/>
</dbReference>
<dbReference type="Gene3D" id="3.40.50.620">
    <property type="entry name" value="HUPs"/>
    <property type="match status" value="1"/>
</dbReference>
<feature type="binding site" evidence="8">
    <location>
        <position position="276"/>
    </location>
    <ligand>
        <name>FAD</name>
        <dbReference type="ChEBI" id="CHEBI:57692"/>
    </ligand>
</feature>
<dbReference type="GO" id="GO:0000719">
    <property type="term" value="P:photoreactive repair"/>
    <property type="evidence" value="ECO:0007669"/>
    <property type="project" value="UniProtKB-ARBA"/>
</dbReference>
<dbReference type="RefSeq" id="WP_151116296.1">
    <property type="nucleotide sequence ID" value="NZ_CP042582.1"/>
</dbReference>
<evidence type="ECO:0000313" key="12">
    <source>
        <dbReference type="EMBL" id="QEX21629.1"/>
    </source>
</evidence>
<organism evidence="12 13">
    <name type="scientific">Hypericibacter adhaerens</name>
    <dbReference type="NCBI Taxonomy" id="2602016"/>
    <lineage>
        <taxon>Bacteria</taxon>
        <taxon>Pseudomonadati</taxon>
        <taxon>Pseudomonadota</taxon>
        <taxon>Alphaproteobacteria</taxon>
        <taxon>Rhodospirillales</taxon>
        <taxon>Dongiaceae</taxon>
        <taxon>Hypericibacter</taxon>
    </lineage>
</organism>
<dbReference type="InterPro" id="IPR014729">
    <property type="entry name" value="Rossmann-like_a/b/a_fold"/>
</dbReference>
<keyword evidence="5 8" id="KW-0274">FAD</keyword>
<feature type="site" description="Electron transfer via tryptophanyl radical" evidence="9">
    <location>
        <position position="310"/>
    </location>
</feature>
<dbReference type="EC" id="4.1.99.3" evidence="2"/>
<comment type="catalytic activity">
    <reaction evidence="7">
        <text>cyclobutadipyrimidine (in DNA) = 2 pyrimidine residues (in DNA).</text>
        <dbReference type="EC" id="4.1.99.3"/>
    </reaction>
</comment>
<dbReference type="AlphaFoldDB" id="A0A5J6MW04"/>
<dbReference type="OrthoDB" id="9772484at2"/>
<dbReference type="SUPFAM" id="SSF52425">
    <property type="entry name" value="Cryptochrome/photolyase, N-terminal domain"/>
    <property type="match status" value="1"/>
</dbReference>
<dbReference type="InterPro" id="IPR036155">
    <property type="entry name" value="Crypto/Photolyase_N_sf"/>
</dbReference>
<feature type="site" description="Electron transfer via tryptophanyl radical" evidence="9">
    <location>
        <position position="386"/>
    </location>
</feature>
<dbReference type="EMBL" id="CP042582">
    <property type="protein sequence ID" value="QEX21629.1"/>
    <property type="molecule type" value="Genomic_DNA"/>
</dbReference>